<dbReference type="EMBL" id="JARGYC010000023">
    <property type="protein sequence ID" value="MDF0601168.1"/>
    <property type="molecule type" value="Genomic_DNA"/>
</dbReference>
<evidence type="ECO:0000313" key="3">
    <source>
        <dbReference type="EMBL" id="MDF0601168.1"/>
    </source>
</evidence>
<feature type="compositionally biased region" description="Basic and acidic residues" evidence="1">
    <location>
        <begin position="42"/>
        <end position="53"/>
    </location>
</feature>
<feature type="domain" description="GST N-terminal" evidence="2">
    <location>
        <begin position="1"/>
        <end position="83"/>
    </location>
</feature>
<comment type="caution">
    <text evidence="3">The sequence shown here is derived from an EMBL/GenBank/DDBJ whole genome shotgun (WGS) entry which is preliminary data.</text>
</comment>
<dbReference type="Proteomes" id="UP001220964">
    <property type="component" value="Unassembled WGS sequence"/>
</dbReference>
<keyword evidence="4" id="KW-1185">Reference proteome</keyword>
<dbReference type="InterPro" id="IPR036249">
    <property type="entry name" value="Thioredoxin-like_sf"/>
</dbReference>
<dbReference type="PROSITE" id="PS50404">
    <property type="entry name" value="GST_NTER"/>
    <property type="match status" value="1"/>
</dbReference>
<gene>
    <name evidence="3" type="ORF">P1J78_10550</name>
</gene>
<dbReference type="Gene3D" id="3.40.30.10">
    <property type="entry name" value="Glutaredoxin"/>
    <property type="match status" value="1"/>
</dbReference>
<dbReference type="Gene3D" id="1.20.1050.10">
    <property type="match status" value="1"/>
</dbReference>
<name>A0AAE3NPK0_9RHOB</name>
<dbReference type="InterPro" id="IPR036282">
    <property type="entry name" value="Glutathione-S-Trfase_C_sf"/>
</dbReference>
<dbReference type="InterPro" id="IPR004045">
    <property type="entry name" value="Glutathione_S-Trfase_N"/>
</dbReference>
<evidence type="ECO:0000313" key="4">
    <source>
        <dbReference type="Proteomes" id="UP001220964"/>
    </source>
</evidence>
<dbReference type="InterPro" id="IPR040079">
    <property type="entry name" value="Glutathione_S-Trfase"/>
</dbReference>
<evidence type="ECO:0000256" key="1">
    <source>
        <dbReference type="SAM" id="MobiDB-lite"/>
    </source>
</evidence>
<evidence type="ECO:0000259" key="2">
    <source>
        <dbReference type="PROSITE" id="PS50404"/>
    </source>
</evidence>
<accession>A0AAE3NPK0</accession>
<organism evidence="3 4">
    <name type="scientific">Psychromarinibacter sediminicola</name>
    <dbReference type="NCBI Taxonomy" id="3033385"/>
    <lineage>
        <taxon>Bacteria</taxon>
        <taxon>Pseudomonadati</taxon>
        <taxon>Pseudomonadota</taxon>
        <taxon>Alphaproteobacteria</taxon>
        <taxon>Rhodobacterales</taxon>
        <taxon>Paracoccaceae</taxon>
        <taxon>Psychromarinibacter</taxon>
    </lineage>
</organism>
<dbReference type="CDD" id="cd03046">
    <property type="entry name" value="GST_N_GTT1_like"/>
    <property type="match status" value="1"/>
</dbReference>
<protein>
    <submittedName>
        <fullName evidence="3">Glutathione S-transferase family protein</fullName>
    </submittedName>
</protein>
<feature type="region of interest" description="Disordered" evidence="1">
    <location>
        <begin position="34"/>
        <end position="54"/>
    </location>
</feature>
<dbReference type="SFLD" id="SFLDS00019">
    <property type="entry name" value="Glutathione_Transferase_(cytos"/>
    <property type="match status" value="1"/>
</dbReference>
<dbReference type="SUPFAM" id="SSF52833">
    <property type="entry name" value="Thioredoxin-like"/>
    <property type="match status" value="1"/>
</dbReference>
<dbReference type="PANTHER" id="PTHR44051">
    <property type="entry name" value="GLUTATHIONE S-TRANSFERASE-RELATED"/>
    <property type="match status" value="1"/>
</dbReference>
<dbReference type="CDD" id="cd03207">
    <property type="entry name" value="GST_C_8"/>
    <property type="match status" value="1"/>
</dbReference>
<dbReference type="RefSeq" id="WP_275567309.1">
    <property type="nucleotide sequence ID" value="NZ_JARGYC010000023.1"/>
</dbReference>
<dbReference type="Pfam" id="PF13417">
    <property type="entry name" value="GST_N_3"/>
    <property type="match status" value="1"/>
</dbReference>
<dbReference type="InterPro" id="IPR004046">
    <property type="entry name" value="GST_C"/>
</dbReference>
<dbReference type="PANTHER" id="PTHR44051:SF8">
    <property type="entry name" value="GLUTATHIONE S-TRANSFERASE GSTA"/>
    <property type="match status" value="1"/>
</dbReference>
<reference evidence="3" key="1">
    <citation type="submission" date="2023-03" db="EMBL/GenBank/DDBJ databases">
        <title>Multiphase analysis and comparison of six strains from genera Psychromarinibacter, Lutimaribacter, and Maritimibacter, including a novel species: Psychromarinibacter sediminicola sp. nov.</title>
        <authorList>
            <person name="Wang Y.-H."/>
            <person name="Ye M.-Q."/>
            <person name="Du Z.-J."/>
        </authorList>
    </citation>
    <scope>NUCLEOTIDE SEQUENCE</scope>
    <source>
        <strain evidence="3">C21-152</strain>
    </source>
</reference>
<proteinExistence type="predicted"/>
<dbReference type="AlphaFoldDB" id="A0AAE3NPK0"/>
<sequence length="205" mass="22244">MLTLYHAPRCRSTRIVALLDELGARDQVSVEVVGIPRQDGSGGRDPRNPHPEGKVPLLVHDGVEIWESTAIALYLTELFPEAGLGRPVGAPDRGRLLSWLAWYGDVLEPVMVMTYAQLDHPALRATFRGMEEAGHRLSAALSGAPYLMGADYTVADLICASAFQFAPQYAPDAPGLADWVARCADRPAQHRAQRYDAELLEAAGG</sequence>
<dbReference type="Pfam" id="PF00043">
    <property type="entry name" value="GST_C"/>
    <property type="match status" value="1"/>
</dbReference>
<dbReference type="SUPFAM" id="SSF47616">
    <property type="entry name" value="GST C-terminal domain-like"/>
    <property type="match status" value="1"/>
</dbReference>